<feature type="region of interest" description="Disordered" evidence="1">
    <location>
        <begin position="40"/>
        <end position="61"/>
    </location>
</feature>
<feature type="domain" description="Fibronectin type-III" evidence="2">
    <location>
        <begin position="3"/>
        <end position="77"/>
    </location>
</feature>
<protein>
    <recommendedName>
        <fullName evidence="2">Fibronectin type-III domain-containing protein</fullName>
    </recommendedName>
</protein>
<feature type="compositionally biased region" description="Low complexity" evidence="1">
    <location>
        <begin position="45"/>
        <end position="57"/>
    </location>
</feature>
<evidence type="ECO:0000313" key="4">
    <source>
        <dbReference type="Proteomes" id="UP000501367"/>
    </source>
</evidence>
<sequence>MQPKPPSFFEPFNQTLDQVSFFWSPGEVEGGEPRYEIRRDTSLLDTPKTPPYTDTTPEQGRDHSYCIRTFDDGLNFSKPVCVNVYFEDLTAPTKPTGLRTSNLGLQLSWEESFDSSGDITYIVDKGVGNVLGHTKQLEFAITRLEPGVRYEFGVTAIDNSDNKSDREVIHYPAIGVSLKDKRGV</sequence>
<dbReference type="KEGG" id="pum:HGP31_22525"/>
<evidence type="ECO:0000313" key="3">
    <source>
        <dbReference type="EMBL" id="QJC82566.1"/>
    </source>
</evidence>
<name>A0AAE7A2X5_9PSED</name>
<dbReference type="SUPFAM" id="SSF49265">
    <property type="entry name" value="Fibronectin type III"/>
    <property type="match status" value="1"/>
</dbReference>
<dbReference type="CDD" id="cd00063">
    <property type="entry name" value="FN3"/>
    <property type="match status" value="1"/>
</dbReference>
<dbReference type="InterPro" id="IPR003961">
    <property type="entry name" value="FN3_dom"/>
</dbReference>
<dbReference type="SMART" id="SM00060">
    <property type="entry name" value="FN3"/>
    <property type="match status" value="2"/>
</dbReference>
<reference evidence="3 4" key="1">
    <citation type="submission" date="2020-04" db="EMBL/GenBank/DDBJ databases">
        <authorList>
            <person name="Yao Y."/>
            <person name="He Z."/>
        </authorList>
    </citation>
    <scope>NUCLEOTIDE SEQUENCE [LARGE SCALE GENOMIC DNA]</scope>
    <source>
        <strain evidence="3 4">CY-1</strain>
    </source>
</reference>
<feature type="domain" description="Fibronectin type-III" evidence="2">
    <location>
        <begin position="92"/>
        <end position="164"/>
    </location>
</feature>
<evidence type="ECO:0000259" key="2">
    <source>
        <dbReference type="SMART" id="SM00060"/>
    </source>
</evidence>
<evidence type="ECO:0000256" key="1">
    <source>
        <dbReference type="SAM" id="MobiDB-lite"/>
    </source>
</evidence>
<dbReference type="Gene3D" id="2.60.40.10">
    <property type="entry name" value="Immunoglobulins"/>
    <property type="match status" value="2"/>
</dbReference>
<gene>
    <name evidence="3" type="ORF">HGP31_22525</name>
</gene>
<dbReference type="EMBL" id="CP051487">
    <property type="protein sequence ID" value="QJC82566.1"/>
    <property type="molecule type" value="Genomic_DNA"/>
</dbReference>
<organism evidence="3 4">
    <name type="scientific">Pseudomonas umsongensis</name>
    <dbReference type="NCBI Taxonomy" id="198618"/>
    <lineage>
        <taxon>Bacteria</taxon>
        <taxon>Pseudomonadati</taxon>
        <taxon>Pseudomonadota</taxon>
        <taxon>Gammaproteobacteria</taxon>
        <taxon>Pseudomonadales</taxon>
        <taxon>Pseudomonadaceae</taxon>
        <taxon>Pseudomonas</taxon>
    </lineage>
</organism>
<proteinExistence type="predicted"/>
<dbReference type="InterPro" id="IPR013783">
    <property type="entry name" value="Ig-like_fold"/>
</dbReference>
<dbReference type="AlphaFoldDB" id="A0AAE7A2X5"/>
<accession>A0AAE7A2X5</accession>
<dbReference type="Proteomes" id="UP000501367">
    <property type="component" value="Chromosome"/>
</dbReference>
<dbReference type="InterPro" id="IPR036116">
    <property type="entry name" value="FN3_sf"/>
</dbReference>